<gene>
    <name evidence="2" type="ORF">Pr1d_19870</name>
</gene>
<evidence type="ECO:0008006" key="4">
    <source>
        <dbReference type="Google" id="ProtNLM"/>
    </source>
</evidence>
<accession>A0A5B9QAN4</accession>
<feature type="chain" id="PRO_5023054817" description="Dockerin domain-containing protein" evidence="1">
    <location>
        <begin position="21"/>
        <end position="388"/>
    </location>
</feature>
<proteinExistence type="predicted"/>
<evidence type="ECO:0000313" key="2">
    <source>
        <dbReference type="EMBL" id="QEG34705.1"/>
    </source>
</evidence>
<dbReference type="RefSeq" id="WP_148073321.1">
    <property type="nucleotide sequence ID" value="NZ_CP042913.1"/>
</dbReference>
<evidence type="ECO:0000313" key="3">
    <source>
        <dbReference type="Proteomes" id="UP000323917"/>
    </source>
</evidence>
<dbReference type="Gene3D" id="3.40.50.1110">
    <property type="entry name" value="SGNH hydrolase"/>
    <property type="match status" value="1"/>
</dbReference>
<dbReference type="GO" id="GO:0016788">
    <property type="term" value="F:hydrolase activity, acting on ester bonds"/>
    <property type="evidence" value="ECO:0007669"/>
    <property type="project" value="UniProtKB-ARBA"/>
</dbReference>
<dbReference type="KEGG" id="bgok:Pr1d_19870"/>
<sequence length="388" mass="43312" precursor="true">MKHSHYLLIFLLSYSLGDVAANAQYTSYHIGNSLTYDSLGNVKKTTNNSGFQEIAAFYGQTQAIGFHVDGGQPLHAIWNNPLGVPGSSDDDLDETREPYNGYSNALPNYSWDAVVLEPYFSQGATLGSDKQMLANFAGITSSSPWFYIMQVWPQTTWGDYQTYWDGPSLDSDSTPTQPRREFYQNLMGDLDNRYRMIPTGEVIYEIAKALATDAYPELAGLSIYNPADDDLSFHRDTIHLSADLGRYVATATMYSTMHKQDIRGLVPPSNIFDPLVLTPSIADRLNSIIWDVVSSSPYSGIADFNDDGYVNATDLTLWQNEFGTTYDGSDFLNWQRQLLGGSNLLASAVPVPEPTSLALFVVFVVSQARICRFRYNNYQTISRTSKPR</sequence>
<feature type="signal peptide" evidence="1">
    <location>
        <begin position="1"/>
        <end position="20"/>
    </location>
</feature>
<name>A0A5B9QAN4_9BACT</name>
<evidence type="ECO:0000256" key="1">
    <source>
        <dbReference type="SAM" id="SignalP"/>
    </source>
</evidence>
<organism evidence="2 3">
    <name type="scientific">Bythopirellula goksoeyrii</name>
    <dbReference type="NCBI Taxonomy" id="1400387"/>
    <lineage>
        <taxon>Bacteria</taxon>
        <taxon>Pseudomonadati</taxon>
        <taxon>Planctomycetota</taxon>
        <taxon>Planctomycetia</taxon>
        <taxon>Pirellulales</taxon>
        <taxon>Lacipirellulaceae</taxon>
        <taxon>Bythopirellula</taxon>
    </lineage>
</organism>
<dbReference type="EMBL" id="CP042913">
    <property type="protein sequence ID" value="QEG34705.1"/>
    <property type="molecule type" value="Genomic_DNA"/>
</dbReference>
<protein>
    <recommendedName>
        <fullName evidence="4">Dockerin domain-containing protein</fullName>
    </recommendedName>
</protein>
<dbReference type="InterPro" id="IPR036514">
    <property type="entry name" value="SGNH_hydro_sf"/>
</dbReference>
<dbReference type="PROSITE" id="PS00018">
    <property type="entry name" value="EF_HAND_1"/>
    <property type="match status" value="1"/>
</dbReference>
<reference evidence="2 3" key="1">
    <citation type="submission" date="2019-08" db="EMBL/GenBank/DDBJ databases">
        <title>Deep-cultivation of Planctomycetes and their phenomic and genomic characterization uncovers novel biology.</title>
        <authorList>
            <person name="Wiegand S."/>
            <person name="Jogler M."/>
            <person name="Boedeker C."/>
            <person name="Pinto D."/>
            <person name="Vollmers J."/>
            <person name="Rivas-Marin E."/>
            <person name="Kohn T."/>
            <person name="Peeters S.H."/>
            <person name="Heuer A."/>
            <person name="Rast P."/>
            <person name="Oberbeckmann S."/>
            <person name="Bunk B."/>
            <person name="Jeske O."/>
            <person name="Meyerdierks A."/>
            <person name="Storesund J.E."/>
            <person name="Kallscheuer N."/>
            <person name="Luecker S."/>
            <person name="Lage O.M."/>
            <person name="Pohl T."/>
            <person name="Merkel B.J."/>
            <person name="Hornburger P."/>
            <person name="Mueller R.-W."/>
            <person name="Bruemmer F."/>
            <person name="Labrenz M."/>
            <person name="Spormann A.M."/>
            <person name="Op den Camp H."/>
            <person name="Overmann J."/>
            <person name="Amann R."/>
            <person name="Jetten M.S.M."/>
            <person name="Mascher T."/>
            <person name="Medema M.H."/>
            <person name="Devos D.P."/>
            <person name="Kaster A.-K."/>
            <person name="Ovreas L."/>
            <person name="Rohde M."/>
            <person name="Galperin M.Y."/>
            <person name="Jogler C."/>
        </authorList>
    </citation>
    <scope>NUCLEOTIDE SEQUENCE [LARGE SCALE GENOMIC DNA]</scope>
    <source>
        <strain evidence="2 3">Pr1d</strain>
    </source>
</reference>
<dbReference type="AlphaFoldDB" id="A0A5B9QAN4"/>
<dbReference type="OrthoDB" id="9770043at2"/>
<dbReference type="Proteomes" id="UP000323917">
    <property type="component" value="Chromosome"/>
</dbReference>
<keyword evidence="3" id="KW-1185">Reference proteome</keyword>
<dbReference type="InterPro" id="IPR018247">
    <property type="entry name" value="EF_Hand_1_Ca_BS"/>
</dbReference>
<keyword evidence="1" id="KW-0732">Signal</keyword>